<comment type="caution">
    <text evidence="12">The sequence shown here is derived from an EMBL/GenBank/DDBJ whole genome shotgun (WGS) entry which is preliminary data.</text>
</comment>
<feature type="domain" description="Dyp-type peroxidase N-terminal" evidence="10">
    <location>
        <begin position="68"/>
        <end position="195"/>
    </location>
</feature>
<dbReference type="Pfam" id="PF04261">
    <property type="entry name" value="Dyp_perox_N"/>
    <property type="match status" value="1"/>
</dbReference>
<organism evidence="12 13">
    <name type="scientific">Streptomyces violascens</name>
    <dbReference type="NCBI Taxonomy" id="67381"/>
    <lineage>
        <taxon>Bacteria</taxon>
        <taxon>Bacillati</taxon>
        <taxon>Actinomycetota</taxon>
        <taxon>Actinomycetes</taxon>
        <taxon>Kitasatosporales</taxon>
        <taxon>Streptomycetaceae</taxon>
        <taxon>Streptomyces</taxon>
    </lineage>
</organism>
<feature type="domain" description="Dyp-type peroxidase C-terminal" evidence="11">
    <location>
        <begin position="216"/>
        <end position="386"/>
    </location>
</feature>
<evidence type="ECO:0000256" key="9">
    <source>
        <dbReference type="SAM" id="MobiDB-lite"/>
    </source>
</evidence>
<evidence type="ECO:0000313" key="13">
    <source>
        <dbReference type="Proteomes" id="UP001050808"/>
    </source>
</evidence>
<dbReference type="SUPFAM" id="SSF54909">
    <property type="entry name" value="Dimeric alpha+beta barrel"/>
    <property type="match status" value="1"/>
</dbReference>
<accession>A0ABQ3R2A8</accession>
<reference evidence="12" key="1">
    <citation type="submission" date="2024-05" db="EMBL/GenBank/DDBJ databases">
        <title>Whole genome shotgun sequence of Streptomyces violascens NBRC 12920.</title>
        <authorList>
            <person name="Komaki H."/>
            <person name="Tamura T."/>
        </authorList>
    </citation>
    <scope>NUCLEOTIDE SEQUENCE</scope>
    <source>
        <strain evidence="12">NBRC 12920</strain>
    </source>
</reference>
<evidence type="ECO:0000256" key="5">
    <source>
        <dbReference type="ARBA" id="ARBA00022729"/>
    </source>
</evidence>
<keyword evidence="6" id="KW-0560">Oxidoreductase</keyword>
<feature type="region of interest" description="Disordered" evidence="9">
    <location>
        <begin position="279"/>
        <end position="298"/>
    </location>
</feature>
<name>A0ABQ3R2A8_9ACTN</name>
<comment type="cofactor">
    <cofactor evidence="1">
        <name>heme b</name>
        <dbReference type="ChEBI" id="CHEBI:60344"/>
    </cofactor>
</comment>
<evidence type="ECO:0000259" key="10">
    <source>
        <dbReference type="Pfam" id="PF04261"/>
    </source>
</evidence>
<dbReference type="PANTHER" id="PTHR30521">
    <property type="entry name" value="DEFERROCHELATASE/PEROXIDASE"/>
    <property type="match status" value="1"/>
</dbReference>
<dbReference type="PANTHER" id="PTHR30521:SF4">
    <property type="entry name" value="DEFERROCHELATASE"/>
    <property type="match status" value="1"/>
</dbReference>
<gene>
    <name evidence="12" type="ORF">Sviol_80830</name>
</gene>
<evidence type="ECO:0000256" key="4">
    <source>
        <dbReference type="ARBA" id="ARBA00022723"/>
    </source>
</evidence>
<keyword evidence="4" id="KW-0479">Metal-binding</keyword>
<protein>
    <submittedName>
        <fullName evidence="12">Peroxidase</fullName>
    </submittedName>
</protein>
<dbReference type="InterPro" id="IPR048328">
    <property type="entry name" value="Dyp_perox_C"/>
</dbReference>
<evidence type="ECO:0000256" key="6">
    <source>
        <dbReference type="ARBA" id="ARBA00023002"/>
    </source>
</evidence>
<keyword evidence="5" id="KW-0732">Signal</keyword>
<dbReference type="NCBIfam" id="TIGR01413">
    <property type="entry name" value="Dyp_perox_fam"/>
    <property type="match status" value="1"/>
</dbReference>
<keyword evidence="13" id="KW-1185">Reference proteome</keyword>
<keyword evidence="3" id="KW-0349">Heme</keyword>
<dbReference type="GO" id="GO:0004601">
    <property type="term" value="F:peroxidase activity"/>
    <property type="evidence" value="ECO:0007669"/>
    <property type="project" value="UniProtKB-KW"/>
</dbReference>
<dbReference type="PROSITE" id="PS51404">
    <property type="entry name" value="DYP_PEROXIDASE"/>
    <property type="match status" value="1"/>
</dbReference>
<dbReference type="EMBL" id="BNDY01000021">
    <property type="protein sequence ID" value="GHI43675.1"/>
    <property type="molecule type" value="Genomic_DNA"/>
</dbReference>
<dbReference type="InterPro" id="IPR048327">
    <property type="entry name" value="Dyp_perox_N"/>
</dbReference>
<keyword evidence="2 12" id="KW-0575">Peroxidase</keyword>
<evidence type="ECO:0000256" key="2">
    <source>
        <dbReference type="ARBA" id="ARBA00022559"/>
    </source>
</evidence>
<sequence length="398" mass="42154">MRSTFVAKYTVLYDDLSVPRPPGPPRIRRRALLATLPLAFALSGCDSAPPREASRQPAQGAPRGPVRQAGVTDPRTQHALVLSYDLTPGTRGASGRDAVRRLLARWSEALSGLEAGATATVGIGPALPNRLGVGAPEGLRELPAFDGEHLDAGAGGGEIGVQICAPDPWACERAAGLLAGAGTGVLQPRWRQAGFLPGELPGPQSGPFTAVRDGETPRNPLGFKDGTTNPTGAESERWVWLPGPGPYADGTFLVVRRVRLRAEEFGRLPVARQEQIIGRRRRGGEPLGGGSERDGADLDARTPEGGYVLPADAHVRLANSRLDDGARMLRRGYSYENSRADRGLLFLAYMNDPALFVRVQQRLVAGDALNSFAEHYGSALFYVLPGAGAGRPLGSGVL</sequence>
<dbReference type="Proteomes" id="UP001050808">
    <property type="component" value="Unassembled WGS sequence"/>
</dbReference>
<comment type="similarity">
    <text evidence="8">Belongs to the DyP-type peroxidase family.</text>
</comment>
<evidence type="ECO:0000256" key="3">
    <source>
        <dbReference type="ARBA" id="ARBA00022617"/>
    </source>
</evidence>
<feature type="region of interest" description="Disordered" evidence="9">
    <location>
        <begin position="45"/>
        <end position="74"/>
    </location>
</feature>
<evidence type="ECO:0000256" key="8">
    <source>
        <dbReference type="ARBA" id="ARBA00025737"/>
    </source>
</evidence>
<evidence type="ECO:0000256" key="7">
    <source>
        <dbReference type="ARBA" id="ARBA00023004"/>
    </source>
</evidence>
<dbReference type="InterPro" id="IPR006314">
    <property type="entry name" value="Dyp_peroxidase"/>
</dbReference>
<keyword evidence="7" id="KW-0408">Iron</keyword>
<dbReference type="Pfam" id="PF20628">
    <property type="entry name" value="Dyp_perox_C"/>
    <property type="match status" value="1"/>
</dbReference>
<dbReference type="InterPro" id="IPR011008">
    <property type="entry name" value="Dimeric_a/b-barrel"/>
</dbReference>
<evidence type="ECO:0000259" key="11">
    <source>
        <dbReference type="Pfam" id="PF20628"/>
    </source>
</evidence>
<evidence type="ECO:0000256" key="1">
    <source>
        <dbReference type="ARBA" id="ARBA00001970"/>
    </source>
</evidence>
<proteinExistence type="inferred from homology"/>
<evidence type="ECO:0000313" key="12">
    <source>
        <dbReference type="EMBL" id="GHI43675.1"/>
    </source>
</evidence>